<gene>
    <name evidence="1" type="ORF">HZF06_15690</name>
</gene>
<dbReference type="KEGG" id="cint:HZF06_15690"/>
<dbReference type="RefSeq" id="WP_181600866.1">
    <property type="nucleotide sequence ID" value="NZ_CP059378.1"/>
</dbReference>
<evidence type="ECO:0000313" key="2">
    <source>
        <dbReference type="Proteomes" id="UP000512286"/>
    </source>
</evidence>
<dbReference type="AlphaFoldDB" id="A0A7D6ZEY9"/>
<protein>
    <submittedName>
        <fullName evidence="1">HEAT repeat domain-containing protein</fullName>
    </submittedName>
</protein>
<accession>A0A7D6ZEY9</accession>
<dbReference type="InterPro" id="IPR016024">
    <property type="entry name" value="ARM-type_fold"/>
</dbReference>
<dbReference type="Gene3D" id="1.25.40.290">
    <property type="entry name" value="ARM repeat domains"/>
    <property type="match status" value="1"/>
</dbReference>
<name>A0A7D6ZEY9_9CLOT</name>
<dbReference type="SUPFAM" id="SSF48371">
    <property type="entry name" value="ARM repeat"/>
    <property type="match status" value="1"/>
</dbReference>
<evidence type="ECO:0000313" key="1">
    <source>
        <dbReference type="EMBL" id="QLY78521.1"/>
    </source>
</evidence>
<sequence>MYEEILDRVKTVENGFKEIEKEALALVKNNTIEESFRIGKEFYLSEIYQVRELGVFIFGEIAWKKNEALVFLKEEVSLDENWRVQEILAKAFDKYCYCVGYEETLPVIKEWLKSDRANVRRAVTEGLRIWTGRDYFRDHPKVAVDLLSELKEDESEYVRKSVGNALRDISKKHTSLIIEELKTWDISNKHINQVYKLANKYIKDRRI</sequence>
<dbReference type="Gene3D" id="1.10.1240.70">
    <property type="match status" value="1"/>
</dbReference>
<dbReference type="Pfam" id="PF08713">
    <property type="entry name" value="DNA_alkylation"/>
    <property type="match status" value="1"/>
</dbReference>
<dbReference type="InterPro" id="IPR014825">
    <property type="entry name" value="DNA_alkylation"/>
</dbReference>
<dbReference type="Proteomes" id="UP000512286">
    <property type="component" value="Chromosome"/>
</dbReference>
<dbReference type="EMBL" id="CP059378">
    <property type="protein sequence ID" value="QLY78521.1"/>
    <property type="molecule type" value="Genomic_DNA"/>
</dbReference>
<proteinExistence type="predicted"/>
<organism evidence="1 2">
    <name type="scientific">Clostridium intestinale</name>
    <dbReference type="NCBI Taxonomy" id="36845"/>
    <lineage>
        <taxon>Bacteria</taxon>
        <taxon>Bacillati</taxon>
        <taxon>Bacillota</taxon>
        <taxon>Clostridia</taxon>
        <taxon>Eubacteriales</taxon>
        <taxon>Clostridiaceae</taxon>
        <taxon>Clostridium</taxon>
    </lineage>
</organism>
<reference evidence="1 2" key="1">
    <citation type="submission" date="2020-07" db="EMBL/GenBank/DDBJ databases">
        <title>Electron transfer.</title>
        <authorList>
            <person name="Huang L."/>
            <person name="Liu X."/>
            <person name="Zhou S."/>
        </authorList>
    </citation>
    <scope>NUCLEOTIDE SEQUENCE [LARGE SCALE GENOMIC DNA]</scope>
    <source>
        <strain evidence="1 2">Lx1</strain>
    </source>
</reference>